<dbReference type="EMBL" id="PDCK01000042">
    <property type="protein sequence ID" value="PRQ36997.1"/>
    <property type="molecule type" value="Genomic_DNA"/>
</dbReference>
<organism evidence="2 3">
    <name type="scientific">Rosa chinensis</name>
    <name type="common">China rose</name>
    <dbReference type="NCBI Taxonomy" id="74649"/>
    <lineage>
        <taxon>Eukaryota</taxon>
        <taxon>Viridiplantae</taxon>
        <taxon>Streptophyta</taxon>
        <taxon>Embryophyta</taxon>
        <taxon>Tracheophyta</taxon>
        <taxon>Spermatophyta</taxon>
        <taxon>Magnoliopsida</taxon>
        <taxon>eudicotyledons</taxon>
        <taxon>Gunneridae</taxon>
        <taxon>Pentapetalae</taxon>
        <taxon>rosids</taxon>
        <taxon>fabids</taxon>
        <taxon>Rosales</taxon>
        <taxon>Rosaceae</taxon>
        <taxon>Rosoideae</taxon>
        <taxon>Rosoideae incertae sedis</taxon>
        <taxon>Rosa</taxon>
    </lineage>
</organism>
<dbReference type="Proteomes" id="UP000238479">
    <property type="component" value="Chromosome 4"/>
</dbReference>
<gene>
    <name evidence="2" type="ORF">RchiOBHm_Chr4g0397701</name>
</gene>
<feature type="transmembrane region" description="Helical" evidence="1">
    <location>
        <begin position="20"/>
        <end position="40"/>
    </location>
</feature>
<dbReference type="AlphaFoldDB" id="A0A2P6QS63"/>
<comment type="caution">
    <text evidence="2">The sequence shown here is derived from an EMBL/GenBank/DDBJ whole genome shotgun (WGS) entry which is preliminary data.</text>
</comment>
<keyword evidence="1" id="KW-1133">Transmembrane helix</keyword>
<keyword evidence="1" id="KW-0472">Membrane</keyword>
<protein>
    <submittedName>
        <fullName evidence="2">Uncharacterized protein</fullName>
    </submittedName>
</protein>
<name>A0A2P6QS63_ROSCH</name>
<accession>A0A2P6QS63</accession>
<proteinExistence type="predicted"/>
<keyword evidence="3" id="KW-1185">Reference proteome</keyword>
<evidence type="ECO:0000256" key="1">
    <source>
        <dbReference type="SAM" id="Phobius"/>
    </source>
</evidence>
<reference evidence="2 3" key="1">
    <citation type="journal article" date="2018" name="Nat. Genet.">
        <title>The Rosa genome provides new insights in the design of modern roses.</title>
        <authorList>
            <person name="Bendahmane M."/>
        </authorList>
    </citation>
    <scope>NUCLEOTIDE SEQUENCE [LARGE SCALE GENOMIC DNA]</scope>
    <source>
        <strain evidence="3">cv. Old Blush</strain>
    </source>
</reference>
<dbReference type="Gramene" id="PRQ36997">
    <property type="protein sequence ID" value="PRQ36997"/>
    <property type="gene ID" value="RchiOBHm_Chr4g0397701"/>
</dbReference>
<evidence type="ECO:0000313" key="2">
    <source>
        <dbReference type="EMBL" id="PRQ36997.1"/>
    </source>
</evidence>
<evidence type="ECO:0000313" key="3">
    <source>
        <dbReference type="Proteomes" id="UP000238479"/>
    </source>
</evidence>
<keyword evidence="1" id="KW-0812">Transmembrane</keyword>
<sequence length="52" mass="6069">MLLSSPKTYFYALHSHSSSLFPYFYSISSITISLNFRIYYHSHTPPPCFFNG</sequence>